<evidence type="ECO:0000256" key="1">
    <source>
        <dbReference type="SAM" id="MobiDB-lite"/>
    </source>
</evidence>
<proteinExistence type="predicted"/>
<dbReference type="InterPro" id="IPR011989">
    <property type="entry name" value="ARM-like"/>
</dbReference>
<dbReference type="Gene3D" id="1.25.10.10">
    <property type="entry name" value="Leucine-rich Repeat Variant"/>
    <property type="match status" value="1"/>
</dbReference>
<accession>A0A3B0REJ9</accession>
<sequence>MNISFTFKYLIIATAVVAMVVVVFLVHALAGLSARPVVFAAPPAFVERYVAENHSDPSSPPKEPETDGGQVDSSDSVKMTTNFSKETDFSKEEALVFKVIMDGTLLDELLQLFAHPQKAQRVKIAWAFASVNSKFTHDEESGFPEKRRQFWVDVEEHLPDIQNALFEAVIASAEEGTTNKIPYTLAWMPGQDHETIELLAWAANHHPAPWVRRFSVFFVVEHGRNEELAAPLLRNRTHDPDYRVRKEVLDQRFRRFTQMLRTAEEA</sequence>
<organism evidence="2">
    <name type="scientific">hydrothermal vent metagenome</name>
    <dbReference type="NCBI Taxonomy" id="652676"/>
    <lineage>
        <taxon>unclassified sequences</taxon>
        <taxon>metagenomes</taxon>
        <taxon>ecological metagenomes</taxon>
    </lineage>
</organism>
<feature type="region of interest" description="Disordered" evidence="1">
    <location>
        <begin position="52"/>
        <end position="76"/>
    </location>
</feature>
<reference evidence="2" key="1">
    <citation type="submission" date="2018-06" db="EMBL/GenBank/DDBJ databases">
        <authorList>
            <person name="Zhirakovskaya E."/>
        </authorList>
    </citation>
    <scope>NUCLEOTIDE SEQUENCE</scope>
</reference>
<evidence type="ECO:0000313" key="2">
    <source>
        <dbReference type="EMBL" id="VAV91390.1"/>
    </source>
</evidence>
<protein>
    <submittedName>
        <fullName evidence="2">Uncharacterized protein</fullName>
    </submittedName>
</protein>
<dbReference type="InterPro" id="IPR016024">
    <property type="entry name" value="ARM-type_fold"/>
</dbReference>
<dbReference type="SUPFAM" id="SSF48371">
    <property type="entry name" value="ARM repeat"/>
    <property type="match status" value="1"/>
</dbReference>
<name>A0A3B0REJ9_9ZZZZ</name>
<dbReference type="EMBL" id="UOEE01000125">
    <property type="protein sequence ID" value="VAV91390.1"/>
    <property type="molecule type" value="Genomic_DNA"/>
</dbReference>
<dbReference type="AlphaFoldDB" id="A0A3B0REJ9"/>
<gene>
    <name evidence="2" type="ORF">MNBD_ALPHA06-1435</name>
</gene>